<comment type="cofactor">
    <cofactor evidence="1">
        <name>Mg(2+)</name>
        <dbReference type="ChEBI" id="CHEBI:18420"/>
    </cofactor>
</comment>
<reference evidence="4" key="1">
    <citation type="submission" date="2022-02" db="EMBL/GenBank/DDBJ databases">
        <title>Vibrio sp. nov., a new bacterium isolated from Bohai sea, China.</title>
        <authorList>
            <person name="Yuan Y."/>
        </authorList>
    </citation>
    <scope>NUCLEOTIDE SEQUENCE</scope>
    <source>
        <strain evidence="4">DBSS07</strain>
    </source>
</reference>
<dbReference type="PROSITE" id="PS51462">
    <property type="entry name" value="NUDIX"/>
    <property type="match status" value="1"/>
</dbReference>
<dbReference type="EMBL" id="JAKRRX010000141">
    <property type="protein sequence ID" value="MCW8335780.1"/>
    <property type="molecule type" value="Genomic_DNA"/>
</dbReference>
<comment type="caution">
    <text evidence="4">The sequence shown here is derived from an EMBL/GenBank/DDBJ whole genome shotgun (WGS) entry which is preliminary data.</text>
</comment>
<evidence type="ECO:0000256" key="1">
    <source>
        <dbReference type="ARBA" id="ARBA00001946"/>
    </source>
</evidence>
<gene>
    <name evidence="4" type="ORF">MD483_18375</name>
</gene>
<dbReference type="CDD" id="cd18880">
    <property type="entry name" value="NUDIX_ADPRase"/>
    <property type="match status" value="1"/>
</dbReference>
<dbReference type="Proteomes" id="UP001155586">
    <property type="component" value="Unassembled WGS sequence"/>
</dbReference>
<evidence type="ECO:0000313" key="5">
    <source>
        <dbReference type="Proteomes" id="UP001155586"/>
    </source>
</evidence>
<dbReference type="SUPFAM" id="SSF55811">
    <property type="entry name" value="Nudix"/>
    <property type="match status" value="1"/>
</dbReference>
<dbReference type="AlphaFoldDB" id="A0A9X3CJ52"/>
<dbReference type="PANTHER" id="PTHR43046:SF16">
    <property type="entry name" value="ADP-RIBOSE PYROPHOSPHATASE YJHB-RELATED"/>
    <property type="match status" value="1"/>
</dbReference>
<evidence type="ECO:0000259" key="3">
    <source>
        <dbReference type="PROSITE" id="PS51462"/>
    </source>
</evidence>
<evidence type="ECO:0000313" key="4">
    <source>
        <dbReference type="EMBL" id="MCW8335780.1"/>
    </source>
</evidence>
<accession>A0A9X3CJ52</accession>
<proteinExistence type="predicted"/>
<protein>
    <submittedName>
        <fullName evidence="4">NUDIX domain-containing protein</fullName>
    </submittedName>
</protein>
<keyword evidence="5" id="KW-1185">Reference proteome</keyword>
<dbReference type="Pfam" id="PF00293">
    <property type="entry name" value="NUDIX"/>
    <property type="match status" value="1"/>
</dbReference>
<dbReference type="RefSeq" id="WP_265688865.1">
    <property type="nucleotide sequence ID" value="NZ_JAKRRX010000141.1"/>
</dbReference>
<organism evidence="4 5">
    <name type="scientific">Vibrio paucivorans</name>
    <dbReference type="NCBI Taxonomy" id="2829489"/>
    <lineage>
        <taxon>Bacteria</taxon>
        <taxon>Pseudomonadati</taxon>
        <taxon>Pseudomonadota</taxon>
        <taxon>Gammaproteobacteria</taxon>
        <taxon>Vibrionales</taxon>
        <taxon>Vibrionaceae</taxon>
        <taxon>Vibrio</taxon>
    </lineage>
</organism>
<dbReference type="PANTHER" id="PTHR43046">
    <property type="entry name" value="GDP-MANNOSE MANNOSYL HYDROLASE"/>
    <property type="match status" value="1"/>
</dbReference>
<dbReference type="InterPro" id="IPR000086">
    <property type="entry name" value="NUDIX_hydrolase_dom"/>
</dbReference>
<evidence type="ECO:0000256" key="2">
    <source>
        <dbReference type="ARBA" id="ARBA00022801"/>
    </source>
</evidence>
<keyword evidence="2" id="KW-0378">Hydrolase</keyword>
<sequence>MKHRIRAAGILIQNQSVLMVRVKDFSGEYWIPPGGGMEKGDRSSKDGLKREFLEETGLEVEVGELICVREFLETHTERYHAEFFYQITAFSGEPHTDNLVGLNDEQYIQSVEWIAINELDGKRVYPADLKSKVIGMVEQKNFSTHLGSYVQGEDEKTNYL</sequence>
<name>A0A9X3CJ52_9VIBR</name>
<dbReference type="InterPro" id="IPR015797">
    <property type="entry name" value="NUDIX_hydrolase-like_dom_sf"/>
</dbReference>
<dbReference type="GO" id="GO:0016787">
    <property type="term" value="F:hydrolase activity"/>
    <property type="evidence" value="ECO:0007669"/>
    <property type="project" value="UniProtKB-KW"/>
</dbReference>
<feature type="domain" description="Nudix hydrolase" evidence="3">
    <location>
        <begin position="1"/>
        <end position="137"/>
    </location>
</feature>
<dbReference type="Gene3D" id="3.90.79.10">
    <property type="entry name" value="Nucleoside Triphosphate Pyrophosphohydrolase"/>
    <property type="match status" value="1"/>
</dbReference>